<accession>A0A6F8PQ95</accession>
<feature type="domain" description="FecR protein" evidence="1">
    <location>
        <begin position="91"/>
        <end position="191"/>
    </location>
</feature>
<evidence type="ECO:0000259" key="1">
    <source>
        <dbReference type="Pfam" id="PF04773"/>
    </source>
</evidence>
<reference evidence="3" key="1">
    <citation type="submission" date="2019-11" db="EMBL/GenBank/DDBJ databases">
        <title>Isolation and characterization of two novel species in the genus Thiomicrorhabdus.</title>
        <authorList>
            <person name="Mochizuki J."/>
            <person name="Kojima H."/>
            <person name="Fukui M."/>
        </authorList>
    </citation>
    <scope>NUCLEOTIDE SEQUENCE [LARGE SCALE GENOMIC DNA]</scope>
    <source>
        <strain evidence="3">AkT22</strain>
    </source>
</reference>
<evidence type="ECO:0000313" key="3">
    <source>
        <dbReference type="Proteomes" id="UP000501466"/>
    </source>
</evidence>
<dbReference type="InterPro" id="IPR006860">
    <property type="entry name" value="FecR"/>
</dbReference>
<dbReference type="EMBL" id="AP021888">
    <property type="protein sequence ID" value="BBP44302.1"/>
    <property type="molecule type" value="Genomic_DNA"/>
</dbReference>
<dbReference type="AlphaFoldDB" id="A0A6F8PQ95"/>
<dbReference type="Pfam" id="PF04773">
    <property type="entry name" value="FecR"/>
    <property type="match status" value="1"/>
</dbReference>
<organism evidence="2 3">
    <name type="scientific">Thiosulfativibrio zosterae</name>
    <dbReference type="NCBI Taxonomy" id="2675053"/>
    <lineage>
        <taxon>Bacteria</taxon>
        <taxon>Pseudomonadati</taxon>
        <taxon>Pseudomonadota</taxon>
        <taxon>Gammaproteobacteria</taxon>
        <taxon>Thiotrichales</taxon>
        <taxon>Piscirickettsiaceae</taxon>
        <taxon>Thiosulfativibrio</taxon>
    </lineage>
</organism>
<dbReference type="RefSeq" id="WP_173292030.1">
    <property type="nucleotide sequence ID" value="NZ_AP021888.1"/>
</dbReference>
<proteinExistence type="predicted"/>
<dbReference type="KEGG" id="tzo:THMIRHAT_20480"/>
<dbReference type="Gene3D" id="2.60.120.1440">
    <property type="match status" value="1"/>
</dbReference>
<evidence type="ECO:0000313" key="2">
    <source>
        <dbReference type="EMBL" id="BBP44302.1"/>
    </source>
</evidence>
<protein>
    <recommendedName>
        <fullName evidence="1">FecR protein domain-containing protein</fullName>
    </recommendedName>
</protein>
<gene>
    <name evidence="2" type="ORF">THMIRHAT_20480</name>
</gene>
<keyword evidence="3" id="KW-1185">Reference proteome</keyword>
<dbReference type="PANTHER" id="PTHR38731">
    <property type="entry name" value="LIPL45-RELATED LIPOPROTEIN-RELATED"/>
    <property type="match status" value="1"/>
</dbReference>
<dbReference type="Proteomes" id="UP000501466">
    <property type="component" value="Chromosome"/>
</dbReference>
<name>A0A6F8PQ95_9GAMM</name>
<sequence length="482" mass="51596">MLSFRSLQLCKLSWLGWLKSYLNQKVAKSMVLVSGLLMISAQSLALEGSVNSSNMQVIGQVMLMTGKDAVLIRNNQALPLKMKADILEGDSLQTQQGTFVHLKMKDNARISLRPQSQLEIVCYQVQQQSKGCMKLTLKQGEVRVVDGDAAKLAPETFRLNTPVAAIGVKGTDFVVSSTLQESLVRVLEGAVVASPFGGDCTANGLGVCTTSLSSVLSALDPYALRVTPGVLPLKVPLDNLPDVVAQKSLKQLQALAGQDLEQSSQSSSAASPVTDVAVTDVATILADSPLLVEKFLTKSLQYFKESSSVSSVPVSVSQDIPLVFSYWTNDAKGLNVPIDSAREGRSVTVGDNQTVLWRNQGEYLPMPGVVNYGLKAAEGFLYTQGDAKVVGVLGGALKINFDSRLFQTRLDMLMPGGAFNSQSIESTMARDDGIFALKNQMGVTVNGAISNDGQAVGYILNQQSQDGLLKVQTLWQSNSVVP</sequence>